<dbReference type="Ensembl" id="ENSGAGT00000009896.1">
    <property type="protein sequence ID" value="ENSGAGP00000008605.1"/>
    <property type="gene ID" value="ENSGAGG00000006822.1"/>
</dbReference>
<reference evidence="3" key="1">
    <citation type="journal article" date="2017" name="PLoS ONE">
        <title>The Agassiz's desert tortoise genome provides a resource for the conservation of a threatened species.</title>
        <authorList>
            <person name="Tollis M."/>
            <person name="DeNardo D.F."/>
            <person name="Cornelius J.A."/>
            <person name="Dolby G.A."/>
            <person name="Edwards T."/>
            <person name="Henen B.T."/>
            <person name="Karl A.E."/>
            <person name="Murphy R.W."/>
            <person name="Kusumi K."/>
        </authorList>
    </citation>
    <scope>NUCLEOTIDE SEQUENCE [LARGE SCALE GENOMIC DNA]</scope>
</reference>
<feature type="compositionally biased region" description="Polar residues" evidence="1">
    <location>
        <begin position="912"/>
        <end position="944"/>
    </location>
</feature>
<dbReference type="PANTHER" id="PTHR28422">
    <property type="entry name" value="SIMILAR TO HUMAN CHROMOSOME 15 OPEN READING FRAME 39"/>
    <property type="match status" value="1"/>
</dbReference>
<evidence type="ECO:0000313" key="2">
    <source>
        <dbReference type="Ensembl" id="ENSGAGP00000008605.1"/>
    </source>
</evidence>
<feature type="region of interest" description="Disordered" evidence="1">
    <location>
        <begin position="605"/>
        <end position="631"/>
    </location>
</feature>
<organism evidence="2 3">
    <name type="scientific">Gopherus agassizii</name>
    <name type="common">Agassiz's desert tortoise</name>
    <dbReference type="NCBI Taxonomy" id="38772"/>
    <lineage>
        <taxon>Eukaryota</taxon>
        <taxon>Metazoa</taxon>
        <taxon>Chordata</taxon>
        <taxon>Craniata</taxon>
        <taxon>Vertebrata</taxon>
        <taxon>Euteleostomi</taxon>
        <taxon>Archelosauria</taxon>
        <taxon>Testudinata</taxon>
        <taxon>Testudines</taxon>
        <taxon>Cryptodira</taxon>
        <taxon>Durocryptodira</taxon>
        <taxon>Testudinoidea</taxon>
        <taxon>Testudinidae</taxon>
        <taxon>Gopherus</taxon>
    </lineage>
</organism>
<feature type="region of interest" description="Disordered" evidence="1">
    <location>
        <begin position="357"/>
        <end position="391"/>
    </location>
</feature>
<sequence length="1503" mass="163794">MAGKRHLEDLDSVAYNKLPRLETEPNCVLPTGLCKSSPLPSHGSENHFSYKGTYFAYPLQSPNGIESLTHWSPAASYMQYPGNAASQHMRTDGALMNCLLYGREAESLAVRLRSSGADKGKDSMVRDHSVVQEKWANHMQQAQGHAFPVQKSGLLNKTVAQAPTGYANLAVPKPVYRSPVCYVDPRASMSLQTQMESMQKRPSEVEWTVPTPVPSGYYVHAKDQSCGTALPKRAHHPDPSFLQLHQGTGIPTKEMVAASVGFPPYHAAFEKYRVHQSTSFLEANYPAVYNNQKRVKDVHGSSLSQHTWSKLQPAAASPLARSQTAAYRDRSPACYSVSHYPLTSHKQTFLYPEAPHAEEQNGTLSTLPTAGDYKRTNFPGSGEPRPFSSTYLRHHSPRGYYASPLESYVYSPAGLIPVASPALKPGVSSSEPELQQNSSCKVDYLQQNPSFVFAPSDIALYNASLANTDAGHDGHIDSRVATSHETQSMRENPRSKEVANQHGAFQLIGALDRLPNSSKRLTEALPKGEPGYGSGLCQIEQPSLHGKEQSHSERRSSLSMKEPMHRNAGIHEAQLGAPIVITDSPVPYHHDKKGEAPNVKGRLVSSPQITSSEEGLKSLRDAGSPPSSPPMPVINNVFSLAPYRDYIEGSKGSAEIPFSKDHQEEESPFQNSLASGDCKAVSEPPSAKDSLEKPLGKEATEALKAEMGMGENLSAIQQDGSCNSRTCEIYKPKILPRSLPARSEPQSSSSSSSSSAPAATGNRELAQDDVVLDLSLKKELVKANDPLSPAGQTEVTPKGECGEEEAKEGPLKKKRVFESSKTQALPLSVENSSGDKSNFQSSTAFMFKKYKISKSIPTRAVPPIQAKSSPAAAQANSPLAATHGPPAASQANSPLAPAQVPPAAAQANIPPTVTQGPVETSQANSPLTVTQGPLAATQANSSPAPIQANIPLAGTQGPPAPVQANSPPAAMQGLPAATQANIQPLQMTCLYLKLPDISKSLSPSAPEASPALGEANVSLPSNCEPPVQQTSSSQYFTALHISLCNRISYFVSGTSPELLKQWLRRVELDGEQKDSSKSPLKPKNGSRILEAQKASKGKEIWLGFQDISMLLSKLLSQLETFMFTRKCPFPHVVRAGAIFIPIHVVKEKLFPKLSGASVDHVLQEHKVELRPTTLSEEKLLRDLELKCCTSRMLKLLALKQLPDIYPDLLNLHWHDCVKHYLGEPSTGTLTDEGKGVAVDYVKKKATGGLISARAGMPANLFKGKHRKGKFLISSKQGSPFQEGTAALGPEKTQPLDEKPQGSFSPPDGGDTLLKDGRPSSQVVPSFLDSKPNGLPPPSCAKKKLLQTQKSCRTLQLKLTSKASRKTRSTSRVLHLRNSMVRIKFQRVLRGVQRTLLHDTSRMRGRGPASRRGCSLLSKTFRHETESPTSPSRYPELVGKRIRHLYEENDKTEAWYQGVVLRIHKHHKDPLKTVYEVKYDSEPEWQYYLEILQDYKKGWLKVDE</sequence>
<dbReference type="Pfam" id="PF17663">
    <property type="entry name" value="DUF5525"/>
    <property type="match status" value="4"/>
</dbReference>
<dbReference type="InterPro" id="IPR037656">
    <property type="entry name" value="DUF5525"/>
</dbReference>
<feature type="region of interest" description="Disordered" evidence="1">
    <location>
        <begin position="733"/>
        <end position="766"/>
    </location>
</feature>
<feature type="compositionally biased region" description="Low complexity" evidence="1">
    <location>
        <begin position="862"/>
        <end position="881"/>
    </location>
</feature>
<keyword evidence="3" id="KW-1185">Reference proteome</keyword>
<dbReference type="InterPro" id="IPR042567">
    <property type="entry name" value="SPIN/Ssty_sf"/>
</dbReference>
<feature type="region of interest" description="Disordered" evidence="1">
    <location>
        <begin position="1274"/>
        <end position="1338"/>
    </location>
</feature>
<feature type="region of interest" description="Disordered" evidence="1">
    <location>
        <begin position="660"/>
        <end position="695"/>
    </location>
</feature>
<accession>A0A452H2C5</accession>
<feature type="compositionally biased region" description="Low complexity" evidence="1">
    <location>
        <begin position="894"/>
        <end position="911"/>
    </location>
</feature>
<dbReference type="Gene3D" id="2.80.10.70">
    <property type="entry name" value="Spindlin/Ssty"/>
    <property type="match status" value="1"/>
</dbReference>
<feature type="region of interest" description="Disordered" evidence="1">
    <location>
        <begin position="783"/>
        <end position="819"/>
    </location>
</feature>
<reference evidence="2" key="2">
    <citation type="submission" date="2025-08" db="UniProtKB">
        <authorList>
            <consortium name="Ensembl"/>
        </authorList>
    </citation>
    <scope>IDENTIFICATION</scope>
</reference>
<reference evidence="2" key="3">
    <citation type="submission" date="2025-09" db="UniProtKB">
        <authorList>
            <consortium name="Ensembl"/>
        </authorList>
    </citation>
    <scope>IDENTIFICATION</scope>
</reference>
<feature type="region of interest" description="Disordered" evidence="1">
    <location>
        <begin position="521"/>
        <end position="562"/>
    </location>
</feature>
<feature type="region of interest" description="Disordered" evidence="1">
    <location>
        <begin position="861"/>
        <end position="970"/>
    </location>
</feature>
<proteinExistence type="predicted"/>
<evidence type="ECO:0000256" key="1">
    <source>
        <dbReference type="SAM" id="MobiDB-lite"/>
    </source>
</evidence>
<feature type="compositionally biased region" description="Basic and acidic residues" evidence="1">
    <location>
        <begin position="545"/>
        <end position="556"/>
    </location>
</feature>
<dbReference type="PANTHER" id="PTHR28422:SF1">
    <property type="entry name" value="SIMILAR TO HUMAN CHROMOSOME 15 OPEN READING FRAME 39"/>
    <property type="match status" value="1"/>
</dbReference>
<name>A0A452H2C5_9SAUR</name>
<dbReference type="STRING" id="38772.ENSGAGP00000008605"/>
<evidence type="ECO:0000313" key="3">
    <source>
        <dbReference type="Proteomes" id="UP000291020"/>
    </source>
</evidence>
<dbReference type="Proteomes" id="UP000291020">
    <property type="component" value="Unassembled WGS sequence"/>
</dbReference>
<protein>
    <submittedName>
        <fullName evidence="2">Uncharacterized protein</fullName>
    </submittedName>
</protein>